<evidence type="ECO:0000256" key="1">
    <source>
        <dbReference type="SAM" id="MobiDB-lite"/>
    </source>
</evidence>
<feature type="region of interest" description="Disordered" evidence="1">
    <location>
        <begin position="267"/>
        <end position="293"/>
    </location>
</feature>
<gene>
    <name evidence="2" type="ORF">DFH08DRAFT_956184</name>
</gene>
<keyword evidence="3" id="KW-1185">Reference proteome</keyword>
<accession>A0AAD7EXF3</accession>
<organism evidence="2 3">
    <name type="scientific">Mycena albidolilacea</name>
    <dbReference type="NCBI Taxonomy" id="1033008"/>
    <lineage>
        <taxon>Eukaryota</taxon>
        <taxon>Fungi</taxon>
        <taxon>Dikarya</taxon>
        <taxon>Basidiomycota</taxon>
        <taxon>Agaricomycotina</taxon>
        <taxon>Agaricomycetes</taxon>
        <taxon>Agaricomycetidae</taxon>
        <taxon>Agaricales</taxon>
        <taxon>Marasmiineae</taxon>
        <taxon>Mycenaceae</taxon>
        <taxon>Mycena</taxon>
    </lineage>
</organism>
<reference evidence="2" key="1">
    <citation type="submission" date="2023-03" db="EMBL/GenBank/DDBJ databases">
        <title>Massive genome expansion in bonnet fungi (Mycena s.s.) driven by repeated elements and novel gene families across ecological guilds.</title>
        <authorList>
            <consortium name="Lawrence Berkeley National Laboratory"/>
            <person name="Harder C.B."/>
            <person name="Miyauchi S."/>
            <person name="Viragh M."/>
            <person name="Kuo A."/>
            <person name="Thoen E."/>
            <person name="Andreopoulos B."/>
            <person name="Lu D."/>
            <person name="Skrede I."/>
            <person name="Drula E."/>
            <person name="Henrissat B."/>
            <person name="Morin E."/>
            <person name="Kohler A."/>
            <person name="Barry K."/>
            <person name="LaButti K."/>
            <person name="Morin E."/>
            <person name="Salamov A."/>
            <person name="Lipzen A."/>
            <person name="Mereny Z."/>
            <person name="Hegedus B."/>
            <person name="Baldrian P."/>
            <person name="Stursova M."/>
            <person name="Weitz H."/>
            <person name="Taylor A."/>
            <person name="Grigoriev I.V."/>
            <person name="Nagy L.G."/>
            <person name="Martin F."/>
            <person name="Kauserud H."/>
        </authorList>
    </citation>
    <scope>NUCLEOTIDE SEQUENCE</scope>
    <source>
        <strain evidence="2">CBHHK002</strain>
    </source>
</reference>
<name>A0AAD7EXF3_9AGAR</name>
<sequence length="376" mass="40902">MTALGGASVYKERFYNLVVQYIPVSFEPGRDRACEVVEDDNNLPQGALAQARWIKPIERCRDGQRVAHAVFRFNDPTAANRVIRDGVWAIGSNHIAATCRSIHDACARCGEMHRTNECTVPNNKRACCNCRAAHREHRGHGVADRSCPVFEDLLQRALERNPEAAHPYFLVEDDPATWVSHNDVGAAFTSKRGTPEWKRKPAVQRGPGPSPPVAAALHSQMARGKQGPARQTFATSGGGAGHQNPPGGDHQDHQVDAWMHIDRAPQLTMTDNARNNTPDTAAGPSRLTRRQKNKAQAVIYREAGGLLVIYNAATTANPDTLLATGQLDWDAEVAAHQASVEYGLRPISKDDDSDLVAIDAPLDNISPPAMVDGSNV</sequence>
<dbReference type="EMBL" id="JARIHO010000011">
    <property type="protein sequence ID" value="KAJ7353099.1"/>
    <property type="molecule type" value="Genomic_DNA"/>
</dbReference>
<feature type="compositionally biased region" description="Polar residues" evidence="1">
    <location>
        <begin position="267"/>
        <end position="279"/>
    </location>
</feature>
<dbReference type="Proteomes" id="UP001218218">
    <property type="component" value="Unassembled WGS sequence"/>
</dbReference>
<comment type="caution">
    <text evidence="2">The sequence shown here is derived from an EMBL/GenBank/DDBJ whole genome shotgun (WGS) entry which is preliminary data.</text>
</comment>
<evidence type="ECO:0000313" key="3">
    <source>
        <dbReference type="Proteomes" id="UP001218218"/>
    </source>
</evidence>
<feature type="region of interest" description="Disordered" evidence="1">
    <location>
        <begin position="188"/>
        <end position="253"/>
    </location>
</feature>
<evidence type="ECO:0000313" key="2">
    <source>
        <dbReference type="EMBL" id="KAJ7353099.1"/>
    </source>
</evidence>
<dbReference type="AlphaFoldDB" id="A0AAD7EXF3"/>
<proteinExistence type="predicted"/>
<protein>
    <submittedName>
        <fullName evidence="2">Uncharacterized protein</fullName>
    </submittedName>
</protein>